<proteinExistence type="predicted"/>
<dbReference type="EMBL" id="JAASQV010000004">
    <property type="protein sequence ID" value="NIJ66596.1"/>
    <property type="molecule type" value="Genomic_DNA"/>
</dbReference>
<feature type="non-terminal residue" evidence="1">
    <location>
        <position position="51"/>
    </location>
</feature>
<dbReference type="Proteomes" id="UP000564677">
    <property type="component" value="Unassembled WGS sequence"/>
</dbReference>
<accession>A0A7X5ZWX4</accession>
<comment type="caution">
    <text evidence="1">The sequence shown here is derived from an EMBL/GenBank/DDBJ whole genome shotgun (WGS) entry which is preliminary data.</text>
</comment>
<keyword evidence="2" id="KW-1185">Reference proteome</keyword>
<organism evidence="1 2">
    <name type="scientific">Sphingomonas leidyi</name>
    <dbReference type="NCBI Taxonomy" id="68569"/>
    <lineage>
        <taxon>Bacteria</taxon>
        <taxon>Pseudomonadati</taxon>
        <taxon>Pseudomonadota</taxon>
        <taxon>Alphaproteobacteria</taxon>
        <taxon>Sphingomonadales</taxon>
        <taxon>Sphingomonadaceae</taxon>
        <taxon>Sphingomonas</taxon>
    </lineage>
</organism>
<name>A0A7X5ZWX4_9SPHN</name>
<protein>
    <submittedName>
        <fullName evidence="1">Uncharacterized protein</fullName>
    </submittedName>
</protein>
<sequence>MKLFLDGEIARFVRIAPAADLELAVVIPTFNERANVPLLIEKLDAALKGRN</sequence>
<gene>
    <name evidence="1" type="ORF">FHR20_003572</name>
</gene>
<dbReference type="AlphaFoldDB" id="A0A7X5ZWX4"/>
<reference evidence="1 2" key="1">
    <citation type="submission" date="2020-03" db="EMBL/GenBank/DDBJ databases">
        <title>Genomic Encyclopedia of Type Strains, Phase IV (KMG-IV): sequencing the most valuable type-strain genomes for metagenomic binning, comparative biology and taxonomic classification.</title>
        <authorList>
            <person name="Goeker M."/>
        </authorList>
    </citation>
    <scope>NUCLEOTIDE SEQUENCE [LARGE SCALE GENOMIC DNA]</scope>
    <source>
        <strain evidence="1 2">DSM 4733</strain>
    </source>
</reference>
<evidence type="ECO:0000313" key="1">
    <source>
        <dbReference type="EMBL" id="NIJ66596.1"/>
    </source>
</evidence>
<evidence type="ECO:0000313" key="2">
    <source>
        <dbReference type="Proteomes" id="UP000564677"/>
    </source>
</evidence>